<dbReference type="InterPro" id="IPR050712">
    <property type="entry name" value="NAD(P)H-dep_reductase"/>
</dbReference>
<dbReference type="OrthoDB" id="9812295at2"/>
<feature type="domain" description="NADPH-dependent FMN reductase-like" evidence="1">
    <location>
        <begin position="17"/>
        <end position="151"/>
    </location>
</feature>
<keyword evidence="3" id="KW-1185">Reference proteome</keyword>
<dbReference type="GO" id="GO:0005829">
    <property type="term" value="C:cytosol"/>
    <property type="evidence" value="ECO:0007669"/>
    <property type="project" value="TreeGrafter"/>
</dbReference>
<dbReference type="PANTHER" id="PTHR30543">
    <property type="entry name" value="CHROMATE REDUCTASE"/>
    <property type="match status" value="1"/>
</dbReference>
<dbReference type="Gene3D" id="3.40.50.360">
    <property type="match status" value="1"/>
</dbReference>
<dbReference type="Pfam" id="PF03358">
    <property type="entry name" value="FMN_red"/>
    <property type="match status" value="1"/>
</dbReference>
<accession>A0A4Y6Q1M7</accession>
<name>A0A4Y6Q1M7_PERCE</name>
<proteinExistence type="predicted"/>
<organism evidence="2 3">
    <name type="scientific">Persicimonas caeni</name>
    <dbReference type="NCBI Taxonomy" id="2292766"/>
    <lineage>
        <taxon>Bacteria</taxon>
        <taxon>Deltaproteobacteria</taxon>
        <taxon>Bradymonadales</taxon>
        <taxon>Bradymonadaceae</taxon>
        <taxon>Persicimonas</taxon>
    </lineage>
</organism>
<protein>
    <submittedName>
        <fullName evidence="2">NAD(P)H-dependent oxidoreductase</fullName>
    </submittedName>
</protein>
<dbReference type="GO" id="GO:0016491">
    <property type="term" value="F:oxidoreductase activity"/>
    <property type="evidence" value="ECO:0007669"/>
    <property type="project" value="InterPro"/>
</dbReference>
<dbReference type="InterPro" id="IPR029039">
    <property type="entry name" value="Flavoprotein-like_sf"/>
</dbReference>
<evidence type="ECO:0000313" key="3">
    <source>
        <dbReference type="Proteomes" id="UP000315995"/>
    </source>
</evidence>
<sequence length="210" mass="22789">MHVAATSKVSKKPKKQIVTISGTSRPNNYTSKVLALVNDELDKRGVKVVHFDARELDLSFPGQPETDDAKRLTEAVKASGAVVLASPEYHGTFTAMTKLIVENLGFPSALKGKPVALLGVASGRIGAIKTLEQMRGMCGHVGALVLPSPISVAGVRNVFNEDGTCNDETVEQMVRGLAETTLQFMHEYVYPRYELEQMVRGDEKGWSTTV</sequence>
<dbReference type="GO" id="GO:0010181">
    <property type="term" value="F:FMN binding"/>
    <property type="evidence" value="ECO:0007669"/>
    <property type="project" value="TreeGrafter"/>
</dbReference>
<accession>A0A5B8YFQ2</accession>
<reference evidence="2 3" key="1">
    <citation type="submission" date="2019-06" db="EMBL/GenBank/DDBJ databases">
        <title>Persicimonas caeni gen. nov., sp. nov., a predatory bacterium isolated from solar saltern.</title>
        <authorList>
            <person name="Wang S."/>
        </authorList>
    </citation>
    <scope>NUCLEOTIDE SEQUENCE [LARGE SCALE GENOMIC DNA]</scope>
    <source>
        <strain evidence="2 3">YN101</strain>
    </source>
</reference>
<evidence type="ECO:0000313" key="2">
    <source>
        <dbReference type="EMBL" id="QDG53905.1"/>
    </source>
</evidence>
<dbReference type="SUPFAM" id="SSF52218">
    <property type="entry name" value="Flavoproteins"/>
    <property type="match status" value="1"/>
</dbReference>
<dbReference type="Proteomes" id="UP000315995">
    <property type="component" value="Chromosome"/>
</dbReference>
<gene>
    <name evidence="2" type="ORF">FIV42_25130</name>
</gene>
<evidence type="ECO:0000259" key="1">
    <source>
        <dbReference type="Pfam" id="PF03358"/>
    </source>
</evidence>
<dbReference type="EMBL" id="CP041186">
    <property type="protein sequence ID" value="QDG53905.1"/>
    <property type="molecule type" value="Genomic_DNA"/>
</dbReference>
<dbReference type="PANTHER" id="PTHR30543:SF21">
    <property type="entry name" value="NAD(P)H-DEPENDENT FMN REDUCTASE LOT6"/>
    <property type="match status" value="1"/>
</dbReference>
<dbReference type="InterPro" id="IPR005025">
    <property type="entry name" value="FMN_Rdtase-like_dom"/>
</dbReference>
<dbReference type="AlphaFoldDB" id="A0A4Y6Q1M7"/>